<protein>
    <submittedName>
        <fullName evidence="3">Unannotated protein</fullName>
    </submittedName>
</protein>
<evidence type="ECO:0000313" key="2">
    <source>
        <dbReference type="EMBL" id="CAB4324602.1"/>
    </source>
</evidence>
<reference evidence="3" key="1">
    <citation type="submission" date="2020-05" db="EMBL/GenBank/DDBJ databases">
        <authorList>
            <person name="Chiriac C."/>
            <person name="Salcher M."/>
            <person name="Ghai R."/>
            <person name="Kavagutti S V."/>
        </authorList>
    </citation>
    <scope>NUCLEOTIDE SEQUENCE</scope>
</reference>
<evidence type="ECO:0000313" key="3">
    <source>
        <dbReference type="EMBL" id="CAB4957584.1"/>
    </source>
</evidence>
<feature type="compositionally biased region" description="Low complexity" evidence="1">
    <location>
        <begin position="10"/>
        <end position="21"/>
    </location>
</feature>
<accession>A0A6J7KVD4</accession>
<dbReference type="EMBL" id="CAFBNC010000186">
    <property type="protein sequence ID" value="CAB4957584.1"/>
    <property type="molecule type" value="Genomic_DNA"/>
</dbReference>
<name>A0A6J7KVD4_9ZZZZ</name>
<proteinExistence type="predicted"/>
<dbReference type="EMBL" id="CAEMXZ010000177">
    <property type="protein sequence ID" value="CAB4324602.1"/>
    <property type="molecule type" value="Genomic_DNA"/>
</dbReference>
<gene>
    <name evidence="2" type="ORF">UFOPK1392_02378</name>
    <name evidence="3" type="ORF">UFOPK3733_02257</name>
</gene>
<feature type="region of interest" description="Disordered" evidence="1">
    <location>
        <begin position="1"/>
        <end position="23"/>
    </location>
</feature>
<dbReference type="AlphaFoldDB" id="A0A6J7KVD4"/>
<evidence type="ECO:0000256" key="1">
    <source>
        <dbReference type="SAM" id="MobiDB-lite"/>
    </source>
</evidence>
<sequence length="67" mass="7673">MSEKERSRPAKAAPETAPTTKLVGPQVTTWRRVRAGQRIHKLERRVWAISVRVDALEERLDALEVKP</sequence>
<organism evidence="3">
    <name type="scientific">freshwater metagenome</name>
    <dbReference type="NCBI Taxonomy" id="449393"/>
    <lineage>
        <taxon>unclassified sequences</taxon>
        <taxon>metagenomes</taxon>
        <taxon>ecological metagenomes</taxon>
    </lineage>
</organism>